<dbReference type="AlphaFoldDB" id="A0AAV7PF26"/>
<evidence type="ECO:0000256" key="1">
    <source>
        <dbReference type="SAM" id="MobiDB-lite"/>
    </source>
</evidence>
<organism evidence="2 3">
    <name type="scientific">Pleurodeles waltl</name>
    <name type="common">Iberian ribbed newt</name>
    <dbReference type="NCBI Taxonomy" id="8319"/>
    <lineage>
        <taxon>Eukaryota</taxon>
        <taxon>Metazoa</taxon>
        <taxon>Chordata</taxon>
        <taxon>Craniata</taxon>
        <taxon>Vertebrata</taxon>
        <taxon>Euteleostomi</taxon>
        <taxon>Amphibia</taxon>
        <taxon>Batrachia</taxon>
        <taxon>Caudata</taxon>
        <taxon>Salamandroidea</taxon>
        <taxon>Salamandridae</taxon>
        <taxon>Pleurodelinae</taxon>
        <taxon>Pleurodeles</taxon>
    </lineage>
</organism>
<feature type="compositionally biased region" description="Low complexity" evidence="1">
    <location>
        <begin position="46"/>
        <end position="58"/>
    </location>
</feature>
<keyword evidence="3" id="KW-1185">Reference proteome</keyword>
<proteinExistence type="predicted"/>
<evidence type="ECO:0000313" key="2">
    <source>
        <dbReference type="EMBL" id="KAJ1124333.1"/>
    </source>
</evidence>
<sequence>MDGPLRPRFRGTFVAEAAHVLRASGSRSPRFKSCVGCSRNPGAQGDSARPSAASPDAPTRILGGPETEPTYQASVTATILGTPGGTIINICWRIEEESNMIQGNIFKYMPWREHTCPKQS</sequence>
<gene>
    <name evidence="2" type="ORF">NDU88_002794</name>
</gene>
<comment type="caution">
    <text evidence="2">The sequence shown here is derived from an EMBL/GenBank/DDBJ whole genome shotgun (WGS) entry which is preliminary data.</text>
</comment>
<reference evidence="2" key="1">
    <citation type="journal article" date="2022" name="bioRxiv">
        <title>Sequencing and chromosome-scale assembly of the giantPleurodeles waltlgenome.</title>
        <authorList>
            <person name="Brown T."/>
            <person name="Elewa A."/>
            <person name="Iarovenko S."/>
            <person name="Subramanian E."/>
            <person name="Araus A.J."/>
            <person name="Petzold A."/>
            <person name="Susuki M."/>
            <person name="Suzuki K.-i.T."/>
            <person name="Hayashi T."/>
            <person name="Toyoda A."/>
            <person name="Oliveira C."/>
            <person name="Osipova E."/>
            <person name="Leigh N.D."/>
            <person name="Simon A."/>
            <person name="Yun M.H."/>
        </authorList>
    </citation>
    <scope>NUCLEOTIDE SEQUENCE</scope>
    <source>
        <strain evidence="2">20211129_DDA</strain>
        <tissue evidence="2">Liver</tissue>
    </source>
</reference>
<feature type="region of interest" description="Disordered" evidence="1">
    <location>
        <begin position="36"/>
        <end position="68"/>
    </location>
</feature>
<dbReference type="Proteomes" id="UP001066276">
    <property type="component" value="Chromosome 7"/>
</dbReference>
<protein>
    <submittedName>
        <fullName evidence="2">Uncharacterized protein</fullName>
    </submittedName>
</protein>
<name>A0AAV7PF26_PLEWA</name>
<dbReference type="EMBL" id="JANPWB010000011">
    <property type="protein sequence ID" value="KAJ1124333.1"/>
    <property type="molecule type" value="Genomic_DNA"/>
</dbReference>
<accession>A0AAV7PF26</accession>
<evidence type="ECO:0000313" key="3">
    <source>
        <dbReference type="Proteomes" id="UP001066276"/>
    </source>
</evidence>